<dbReference type="EMBL" id="MU001638">
    <property type="protein sequence ID" value="KAF2481013.1"/>
    <property type="molecule type" value="Genomic_DNA"/>
</dbReference>
<dbReference type="GO" id="GO:0005762">
    <property type="term" value="C:mitochondrial large ribosomal subunit"/>
    <property type="evidence" value="ECO:0007669"/>
    <property type="project" value="InterPro"/>
</dbReference>
<gene>
    <name evidence="3" type="ORF">BDY17DRAFT_300562</name>
</gene>
<feature type="region of interest" description="Disordered" evidence="1">
    <location>
        <begin position="49"/>
        <end position="90"/>
    </location>
</feature>
<name>A0A6A6PNK4_9PEZI</name>
<dbReference type="PANTHER" id="PTHR28041:SF1">
    <property type="entry name" value="LARGE RIBOSOMAL SUBUNIT PROTEIN ML59"/>
    <property type="match status" value="1"/>
</dbReference>
<evidence type="ECO:0000313" key="4">
    <source>
        <dbReference type="Proteomes" id="UP000799767"/>
    </source>
</evidence>
<dbReference type="InterPro" id="IPR040922">
    <property type="entry name" value="Ribosomal_mL59_dom"/>
</dbReference>
<feature type="compositionally biased region" description="Polar residues" evidence="1">
    <location>
        <begin position="54"/>
        <end position="81"/>
    </location>
</feature>
<dbReference type="AlphaFoldDB" id="A0A6A6PNK4"/>
<dbReference type="OrthoDB" id="18529at2759"/>
<evidence type="ECO:0000259" key="2">
    <source>
        <dbReference type="Pfam" id="PF18126"/>
    </source>
</evidence>
<dbReference type="GO" id="GO:0003735">
    <property type="term" value="F:structural constituent of ribosome"/>
    <property type="evidence" value="ECO:0007669"/>
    <property type="project" value="InterPro"/>
</dbReference>
<dbReference type="Proteomes" id="UP000799767">
    <property type="component" value="Unassembled WGS sequence"/>
</dbReference>
<dbReference type="PANTHER" id="PTHR28041">
    <property type="entry name" value="54S RIBOSOMAL PROTEIN L25, MITOCHONDRIAL"/>
    <property type="match status" value="1"/>
</dbReference>
<keyword evidence="4" id="KW-1185">Reference proteome</keyword>
<evidence type="ECO:0000256" key="1">
    <source>
        <dbReference type="SAM" id="MobiDB-lite"/>
    </source>
</evidence>
<dbReference type="RefSeq" id="XP_033587583.1">
    <property type="nucleotide sequence ID" value="XM_033734074.1"/>
</dbReference>
<sequence length="206" mass="23375">MAAAIESHVRLAQSLHPRLLNFFKRFPPPQVVAATSAIPSISSSTAQSLSIETASTTSPSDPNASISTEVPTSDPQTTWPTNDGPIKRNPFLPFKNPRTGNWHSPHYSLRRQADLFKLAQTHHVLPLMPLSPKHPDVREQKRMERALRAARTGLLPISGKKAKGKTWERSLRTRMEDRRKAMEGMPEMIRLWKERGHGRGWKKWPR</sequence>
<dbReference type="GeneID" id="54475076"/>
<dbReference type="InterPro" id="IPR037507">
    <property type="entry name" value="Ribosomal_mL59"/>
</dbReference>
<organism evidence="3 4">
    <name type="scientific">Neohortaea acidophila</name>
    <dbReference type="NCBI Taxonomy" id="245834"/>
    <lineage>
        <taxon>Eukaryota</taxon>
        <taxon>Fungi</taxon>
        <taxon>Dikarya</taxon>
        <taxon>Ascomycota</taxon>
        <taxon>Pezizomycotina</taxon>
        <taxon>Dothideomycetes</taxon>
        <taxon>Dothideomycetidae</taxon>
        <taxon>Mycosphaerellales</taxon>
        <taxon>Teratosphaeriaceae</taxon>
        <taxon>Neohortaea</taxon>
    </lineage>
</organism>
<evidence type="ECO:0000313" key="3">
    <source>
        <dbReference type="EMBL" id="KAF2481013.1"/>
    </source>
</evidence>
<dbReference type="Pfam" id="PF18126">
    <property type="entry name" value="Mitoc_mL59"/>
    <property type="match status" value="1"/>
</dbReference>
<proteinExistence type="predicted"/>
<reference evidence="3" key="1">
    <citation type="journal article" date="2020" name="Stud. Mycol.">
        <title>101 Dothideomycetes genomes: a test case for predicting lifestyles and emergence of pathogens.</title>
        <authorList>
            <person name="Haridas S."/>
            <person name="Albert R."/>
            <person name="Binder M."/>
            <person name="Bloem J."/>
            <person name="Labutti K."/>
            <person name="Salamov A."/>
            <person name="Andreopoulos B."/>
            <person name="Baker S."/>
            <person name="Barry K."/>
            <person name="Bills G."/>
            <person name="Bluhm B."/>
            <person name="Cannon C."/>
            <person name="Castanera R."/>
            <person name="Culley D."/>
            <person name="Daum C."/>
            <person name="Ezra D."/>
            <person name="Gonzalez J."/>
            <person name="Henrissat B."/>
            <person name="Kuo A."/>
            <person name="Liang C."/>
            <person name="Lipzen A."/>
            <person name="Lutzoni F."/>
            <person name="Magnuson J."/>
            <person name="Mondo S."/>
            <person name="Nolan M."/>
            <person name="Ohm R."/>
            <person name="Pangilinan J."/>
            <person name="Park H.-J."/>
            <person name="Ramirez L."/>
            <person name="Alfaro M."/>
            <person name="Sun H."/>
            <person name="Tritt A."/>
            <person name="Yoshinaga Y."/>
            <person name="Zwiers L.-H."/>
            <person name="Turgeon B."/>
            <person name="Goodwin S."/>
            <person name="Spatafora J."/>
            <person name="Crous P."/>
            <person name="Grigoriev I."/>
        </authorList>
    </citation>
    <scope>NUCLEOTIDE SEQUENCE</scope>
    <source>
        <strain evidence="3">CBS 113389</strain>
    </source>
</reference>
<accession>A0A6A6PNK4</accession>
<protein>
    <recommendedName>
        <fullName evidence="2">Large ribosomal subunit protein mL59 domain-containing protein</fullName>
    </recommendedName>
</protein>
<feature type="domain" description="Large ribosomal subunit protein mL59" evidence="2">
    <location>
        <begin position="17"/>
        <end position="194"/>
    </location>
</feature>